<organism evidence="1 2">
    <name type="scientific">Mycena pura</name>
    <dbReference type="NCBI Taxonomy" id="153505"/>
    <lineage>
        <taxon>Eukaryota</taxon>
        <taxon>Fungi</taxon>
        <taxon>Dikarya</taxon>
        <taxon>Basidiomycota</taxon>
        <taxon>Agaricomycotina</taxon>
        <taxon>Agaricomycetes</taxon>
        <taxon>Agaricomycetidae</taxon>
        <taxon>Agaricales</taxon>
        <taxon>Marasmiineae</taxon>
        <taxon>Mycenaceae</taxon>
        <taxon>Mycena</taxon>
    </lineage>
</organism>
<accession>A0AAD6YM95</accession>
<reference evidence="1" key="1">
    <citation type="submission" date="2023-03" db="EMBL/GenBank/DDBJ databases">
        <title>Massive genome expansion in bonnet fungi (Mycena s.s.) driven by repeated elements and novel gene families across ecological guilds.</title>
        <authorList>
            <consortium name="Lawrence Berkeley National Laboratory"/>
            <person name="Harder C.B."/>
            <person name="Miyauchi S."/>
            <person name="Viragh M."/>
            <person name="Kuo A."/>
            <person name="Thoen E."/>
            <person name="Andreopoulos B."/>
            <person name="Lu D."/>
            <person name="Skrede I."/>
            <person name="Drula E."/>
            <person name="Henrissat B."/>
            <person name="Morin E."/>
            <person name="Kohler A."/>
            <person name="Barry K."/>
            <person name="LaButti K."/>
            <person name="Morin E."/>
            <person name="Salamov A."/>
            <person name="Lipzen A."/>
            <person name="Mereny Z."/>
            <person name="Hegedus B."/>
            <person name="Baldrian P."/>
            <person name="Stursova M."/>
            <person name="Weitz H."/>
            <person name="Taylor A."/>
            <person name="Grigoriev I.V."/>
            <person name="Nagy L.G."/>
            <person name="Martin F."/>
            <person name="Kauserud H."/>
        </authorList>
    </citation>
    <scope>NUCLEOTIDE SEQUENCE</scope>
    <source>
        <strain evidence="1">9144</strain>
    </source>
</reference>
<sequence>MKRLVLGFPPPPAAVERQHEQHCHAPPDVHGADVRGGTCIAFEPFNHLPSITPRSGPHEESFTELNEDFLIVQDVDVDVYGVVAKSEAYVGTYGNFRRTAAKFAGYKYCRSALSVGRSDTLRHPDLVPVLERTSICKHGGNGVDLNGWIFCGRRSELGIKDKLRYLEPITRHHSVVQLKATVHYICAEPMIMKPAAIHFLGHSLNY</sequence>
<gene>
    <name evidence="1" type="ORF">GGX14DRAFT_658474</name>
</gene>
<dbReference type="Proteomes" id="UP001219525">
    <property type="component" value="Unassembled WGS sequence"/>
</dbReference>
<dbReference type="AlphaFoldDB" id="A0AAD6YM95"/>
<keyword evidence="2" id="KW-1185">Reference proteome</keyword>
<proteinExistence type="predicted"/>
<evidence type="ECO:0000313" key="1">
    <source>
        <dbReference type="EMBL" id="KAJ7223544.1"/>
    </source>
</evidence>
<comment type="caution">
    <text evidence="1">The sequence shown here is derived from an EMBL/GenBank/DDBJ whole genome shotgun (WGS) entry which is preliminary data.</text>
</comment>
<evidence type="ECO:0000313" key="2">
    <source>
        <dbReference type="Proteomes" id="UP001219525"/>
    </source>
</evidence>
<protein>
    <submittedName>
        <fullName evidence="1">Uncharacterized protein</fullName>
    </submittedName>
</protein>
<dbReference type="EMBL" id="JARJCW010000006">
    <property type="protein sequence ID" value="KAJ7223544.1"/>
    <property type="molecule type" value="Genomic_DNA"/>
</dbReference>
<name>A0AAD6YM95_9AGAR</name>